<dbReference type="InterPro" id="IPR050360">
    <property type="entry name" value="MFS_Sugar_Transporters"/>
</dbReference>
<dbReference type="PANTHER" id="PTHR48022:SF2">
    <property type="entry name" value="PLASTIDIC GLUCOSE TRANSPORTER 4"/>
    <property type="match status" value="1"/>
</dbReference>
<sequence length="597" mass="65356">MRMLPHTKPYLPHRLNFSSHLRSHRPYCVPRARWSCLMAVSSSPQKGPSDQPDTGHNAGSGLSHGENSADVENGHGADADAHREYPVKRFVYVIANITALSGLLFGYDIGGSGGTFEMAGFRRFFGWPALGDKSDPAWVANQQGWITAMFSLGCIVGSLPSGFLTDFMGRKRCIIFLSFVFTVGAVIQLVPSGYQMLLAGRFISGVGVGGLSMAATLYQSETAPPKVRGLVVSIQQLSITAGILLAGGLNVGLQHWDEGWRISYGGKGFFSLLLMLLMICLPESPRWLVAQGKSEAAKASLGRIRQEEEVEGELAGIEEAVEAEAQMEKGAWKDLVSPVDFMLYRTMLGFGVQLLQQFSGINAVMYFAPVIFKKFLASEMAILANLAVALVNYLSTFLALYLVDRAGRRLLLVCGGLGMALFTALFALFTSAAFDYQNDKRLAGVIIACTALYVMNFAYSWGPLAWVVSAEIFPQRLRGKCMTITTLANWLTNFCIAKAVPVMILPENLNLWGTFLFFAFCCFCMATFVLLLLPETKGVSLEDMKALFQVWITDTPLAEKLQLISRRAQVRARRKDRSESGQDGNREKDVGAGGARN</sequence>
<evidence type="ECO:0000256" key="15">
    <source>
        <dbReference type="RuleBase" id="RU003346"/>
    </source>
</evidence>
<evidence type="ECO:0000259" key="18">
    <source>
        <dbReference type="PROSITE" id="PS50850"/>
    </source>
</evidence>
<dbReference type="OrthoDB" id="6612291at2759"/>
<dbReference type="PRINTS" id="PR00171">
    <property type="entry name" value="SUGRTRNSPORT"/>
</dbReference>
<comment type="catalytic activity">
    <reaction evidence="8">
        <text>D-galactose(in) = D-galactose(out)</text>
        <dbReference type="Rhea" id="RHEA:34915"/>
        <dbReference type="ChEBI" id="CHEBI:4139"/>
    </reaction>
    <physiologicalReaction direction="right-to-left" evidence="8">
        <dbReference type="Rhea" id="RHEA:34917"/>
    </physiologicalReaction>
</comment>
<evidence type="ECO:0000256" key="13">
    <source>
        <dbReference type="ARBA" id="ARBA00044710"/>
    </source>
</evidence>
<dbReference type="GO" id="GO:0016020">
    <property type="term" value="C:membrane"/>
    <property type="evidence" value="ECO:0007669"/>
    <property type="project" value="UniProtKB-SubCell"/>
</dbReference>
<comment type="caution">
    <text evidence="19">The sequence shown here is derived from an EMBL/GenBank/DDBJ whole genome shotgun (WGS) entry which is preliminary data.</text>
</comment>
<feature type="transmembrane region" description="Helical" evidence="17">
    <location>
        <begin position="196"/>
        <end position="218"/>
    </location>
</feature>
<dbReference type="InterPro" id="IPR005828">
    <property type="entry name" value="MFS_sugar_transport-like"/>
</dbReference>
<evidence type="ECO:0000256" key="7">
    <source>
        <dbReference type="ARBA" id="ARBA00023136"/>
    </source>
</evidence>
<evidence type="ECO:0000256" key="3">
    <source>
        <dbReference type="ARBA" id="ARBA00011738"/>
    </source>
</evidence>
<feature type="transmembrane region" description="Helical" evidence="17">
    <location>
        <begin position="410"/>
        <end position="430"/>
    </location>
</feature>
<feature type="compositionally biased region" description="Polar residues" evidence="16">
    <location>
        <begin position="41"/>
        <end position="54"/>
    </location>
</feature>
<dbReference type="PROSITE" id="PS00217">
    <property type="entry name" value="SUGAR_TRANSPORT_2"/>
    <property type="match status" value="1"/>
</dbReference>
<keyword evidence="20" id="KW-1185">Reference proteome</keyword>
<dbReference type="Pfam" id="PF00083">
    <property type="entry name" value="Sugar_tr"/>
    <property type="match status" value="1"/>
</dbReference>
<proteinExistence type="inferred from homology"/>
<comment type="catalytic activity">
    <reaction evidence="13">
        <text>D-fructose(out) = D-fructose(in)</text>
        <dbReference type="Rhea" id="RHEA:60372"/>
        <dbReference type="ChEBI" id="CHEBI:37721"/>
    </reaction>
    <physiologicalReaction direction="left-to-right" evidence="13">
        <dbReference type="Rhea" id="RHEA:60373"/>
    </physiologicalReaction>
</comment>
<feature type="transmembrane region" description="Helical" evidence="17">
    <location>
        <begin position="262"/>
        <end position="281"/>
    </location>
</feature>
<dbReference type="EMBL" id="AZIL01002038">
    <property type="protein sequence ID" value="EWM22892.1"/>
    <property type="molecule type" value="Genomic_DNA"/>
</dbReference>
<feature type="transmembrane region" description="Helical" evidence="17">
    <location>
        <begin position="380"/>
        <end position="403"/>
    </location>
</feature>
<evidence type="ECO:0000256" key="2">
    <source>
        <dbReference type="ARBA" id="ARBA00010992"/>
    </source>
</evidence>
<evidence type="ECO:0000256" key="5">
    <source>
        <dbReference type="ARBA" id="ARBA00022692"/>
    </source>
</evidence>
<evidence type="ECO:0000256" key="1">
    <source>
        <dbReference type="ARBA" id="ARBA00004141"/>
    </source>
</evidence>
<feature type="compositionally biased region" description="Basic and acidic residues" evidence="16">
    <location>
        <begin position="576"/>
        <end position="590"/>
    </location>
</feature>
<feature type="transmembrane region" description="Helical" evidence="17">
    <location>
        <begin position="487"/>
        <end position="505"/>
    </location>
</feature>
<dbReference type="InterPro" id="IPR036259">
    <property type="entry name" value="MFS_trans_sf"/>
</dbReference>
<evidence type="ECO:0000256" key="8">
    <source>
        <dbReference type="ARBA" id="ARBA00044637"/>
    </source>
</evidence>
<comment type="catalytic activity">
    <reaction evidence="12">
        <text>D-glucosamine(out) = D-glucosamine(in)</text>
        <dbReference type="Rhea" id="RHEA:78423"/>
        <dbReference type="ChEBI" id="CHEBI:58723"/>
    </reaction>
    <physiologicalReaction direction="left-to-right" evidence="12">
        <dbReference type="Rhea" id="RHEA:78424"/>
    </physiologicalReaction>
</comment>
<dbReference type="InterPro" id="IPR005829">
    <property type="entry name" value="Sugar_transporter_CS"/>
</dbReference>
<evidence type="ECO:0000256" key="9">
    <source>
        <dbReference type="ARBA" id="ARBA00044648"/>
    </source>
</evidence>
<keyword evidence="7 17" id="KW-0472">Membrane</keyword>
<feature type="transmembrane region" description="Helical" evidence="17">
    <location>
        <begin position="442"/>
        <end position="466"/>
    </location>
</feature>
<comment type="subunit">
    <text evidence="3">Homodimer.</text>
</comment>
<gene>
    <name evidence="19" type="ORF">Naga_100320g3</name>
</gene>
<dbReference type="PANTHER" id="PTHR48022">
    <property type="entry name" value="PLASTIDIC GLUCOSE TRANSPORTER 4"/>
    <property type="match status" value="1"/>
</dbReference>
<comment type="similarity">
    <text evidence="2 15">Belongs to the major facilitator superfamily. Sugar transporter (TC 2.A.1.1) family.</text>
</comment>
<feature type="region of interest" description="Disordered" evidence="16">
    <location>
        <begin position="572"/>
        <end position="597"/>
    </location>
</feature>
<evidence type="ECO:0000256" key="10">
    <source>
        <dbReference type="ARBA" id="ARBA00044656"/>
    </source>
</evidence>
<evidence type="ECO:0000256" key="16">
    <source>
        <dbReference type="SAM" id="MobiDB-lite"/>
    </source>
</evidence>
<feature type="region of interest" description="Disordered" evidence="16">
    <location>
        <begin position="41"/>
        <end position="78"/>
    </location>
</feature>
<feature type="transmembrane region" description="Helical" evidence="17">
    <location>
        <begin position="144"/>
        <end position="164"/>
    </location>
</feature>
<dbReference type="Gene3D" id="1.20.1250.20">
    <property type="entry name" value="MFS general substrate transporter like domains"/>
    <property type="match status" value="1"/>
</dbReference>
<organism evidence="19 20">
    <name type="scientific">Nannochloropsis gaditana</name>
    <dbReference type="NCBI Taxonomy" id="72520"/>
    <lineage>
        <taxon>Eukaryota</taxon>
        <taxon>Sar</taxon>
        <taxon>Stramenopiles</taxon>
        <taxon>Ochrophyta</taxon>
        <taxon>Eustigmatophyceae</taxon>
        <taxon>Eustigmatales</taxon>
        <taxon>Monodopsidaceae</taxon>
        <taxon>Nannochloropsis</taxon>
    </lineage>
</organism>
<reference evidence="19 20" key="1">
    <citation type="journal article" date="2014" name="Mol. Plant">
        <title>Chromosome Scale Genome Assembly and Transcriptome Profiling of Nannochloropsis gaditana in Nitrogen Depletion.</title>
        <authorList>
            <person name="Corteggiani Carpinelli E."/>
            <person name="Telatin A."/>
            <person name="Vitulo N."/>
            <person name="Forcato C."/>
            <person name="D'Angelo M."/>
            <person name="Schiavon R."/>
            <person name="Vezzi A."/>
            <person name="Giacometti G.M."/>
            <person name="Morosinotto T."/>
            <person name="Valle G."/>
        </authorList>
    </citation>
    <scope>NUCLEOTIDE SEQUENCE [LARGE SCALE GENOMIC DNA]</scope>
    <source>
        <strain evidence="19 20">B-31</strain>
    </source>
</reference>
<keyword evidence="4 15" id="KW-0813">Transport</keyword>
<dbReference type="Proteomes" id="UP000019335">
    <property type="component" value="Chromosome 19"/>
</dbReference>
<dbReference type="GO" id="GO:0005351">
    <property type="term" value="F:carbohydrate:proton symporter activity"/>
    <property type="evidence" value="ECO:0007669"/>
    <property type="project" value="TreeGrafter"/>
</dbReference>
<feature type="transmembrane region" description="Helical" evidence="17">
    <location>
        <begin position="173"/>
        <end position="190"/>
    </location>
</feature>
<protein>
    <recommendedName>
        <fullName evidence="14">Hexose transporter 1</fullName>
    </recommendedName>
</protein>
<dbReference type="InterPro" id="IPR020846">
    <property type="entry name" value="MFS_dom"/>
</dbReference>
<evidence type="ECO:0000256" key="6">
    <source>
        <dbReference type="ARBA" id="ARBA00022989"/>
    </source>
</evidence>
<evidence type="ECO:0000313" key="20">
    <source>
        <dbReference type="Proteomes" id="UP000019335"/>
    </source>
</evidence>
<feature type="transmembrane region" description="Helical" evidence="17">
    <location>
        <begin position="90"/>
        <end position="107"/>
    </location>
</feature>
<evidence type="ECO:0000256" key="12">
    <source>
        <dbReference type="ARBA" id="ARBA00044668"/>
    </source>
</evidence>
<comment type="catalytic activity">
    <reaction evidence="9">
        <text>D-glucose(out) = D-glucose(in)</text>
        <dbReference type="Rhea" id="RHEA:60376"/>
        <dbReference type="ChEBI" id="CHEBI:4167"/>
    </reaction>
    <physiologicalReaction direction="left-to-right" evidence="9">
        <dbReference type="Rhea" id="RHEA:60377"/>
    </physiologicalReaction>
</comment>
<dbReference type="InterPro" id="IPR003663">
    <property type="entry name" value="Sugar/inositol_transpt"/>
</dbReference>
<dbReference type="NCBIfam" id="TIGR00879">
    <property type="entry name" value="SP"/>
    <property type="match status" value="1"/>
</dbReference>
<dbReference type="PROSITE" id="PS00216">
    <property type="entry name" value="SUGAR_TRANSPORT_1"/>
    <property type="match status" value="1"/>
</dbReference>
<evidence type="ECO:0000256" key="14">
    <source>
        <dbReference type="ARBA" id="ARBA00044780"/>
    </source>
</evidence>
<accession>W7T921</accession>
<evidence type="ECO:0000256" key="17">
    <source>
        <dbReference type="SAM" id="Phobius"/>
    </source>
</evidence>
<feature type="transmembrane region" description="Helical" evidence="17">
    <location>
        <begin position="511"/>
        <end position="533"/>
    </location>
</feature>
<feature type="transmembrane region" description="Helical" evidence="17">
    <location>
        <begin position="347"/>
        <end position="368"/>
    </location>
</feature>
<comment type="catalytic activity">
    <reaction evidence="11">
        <text>D-mannose(out) = D-mannose(in)</text>
        <dbReference type="Rhea" id="RHEA:78391"/>
        <dbReference type="ChEBI" id="CHEBI:4208"/>
    </reaction>
    <physiologicalReaction direction="left-to-right" evidence="11">
        <dbReference type="Rhea" id="RHEA:78392"/>
    </physiologicalReaction>
</comment>
<evidence type="ECO:0000313" key="19">
    <source>
        <dbReference type="EMBL" id="EWM22892.1"/>
    </source>
</evidence>
<dbReference type="SUPFAM" id="SSF103473">
    <property type="entry name" value="MFS general substrate transporter"/>
    <property type="match status" value="1"/>
</dbReference>
<evidence type="ECO:0000256" key="11">
    <source>
        <dbReference type="ARBA" id="ARBA00044662"/>
    </source>
</evidence>
<comment type="catalytic activity">
    <reaction evidence="10">
        <text>D-xylose(out) = D-xylose(in)</text>
        <dbReference type="Rhea" id="RHEA:78427"/>
        <dbReference type="ChEBI" id="CHEBI:53455"/>
    </reaction>
    <physiologicalReaction direction="left-to-right" evidence="10">
        <dbReference type="Rhea" id="RHEA:78428"/>
    </physiologicalReaction>
</comment>
<feature type="domain" description="Major facilitator superfamily (MFS) profile" evidence="18">
    <location>
        <begin position="94"/>
        <end position="537"/>
    </location>
</feature>
<dbReference type="PROSITE" id="PS50850">
    <property type="entry name" value="MFS"/>
    <property type="match status" value="1"/>
</dbReference>
<keyword evidence="5 17" id="KW-0812">Transmembrane</keyword>
<comment type="subcellular location">
    <subcellularLocation>
        <location evidence="1">Membrane</location>
        <topology evidence="1">Multi-pass membrane protein</topology>
    </subcellularLocation>
</comment>
<name>W7T921_9STRA</name>
<keyword evidence="6 17" id="KW-1133">Transmembrane helix</keyword>
<dbReference type="AlphaFoldDB" id="W7T921"/>
<evidence type="ECO:0000256" key="4">
    <source>
        <dbReference type="ARBA" id="ARBA00022448"/>
    </source>
</evidence>
<dbReference type="FunFam" id="1.20.1250.20:FF:000134">
    <property type="entry name" value="MFS sugar transporter protein"/>
    <property type="match status" value="1"/>
</dbReference>
<feature type="transmembrane region" description="Helical" evidence="17">
    <location>
        <begin position="230"/>
        <end position="250"/>
    </location>
</feature>